<dbReference type="EMBL" id="DTPI01000004">
    <property type="protein sequence ID" value="HGE65583.1"/>
    <property type="molecule type" value="Genomic_DNA"/>
</dbReference>
<dbReference type="PANTHER" id="PTHR43555:SF1">
    <property type="entry name" value="PHOSPHORIBOSYLFORMYLGLYCINAMIDINE SYNTHASE SUBUNIT PURL"/>
    <property type="match status" value="1"/>
</dbReference>
<evidence type="ECO:0000256" key="6">
    <source>
        <dbReference type="ARBA" id="ARBA00022840"/>
    </source>
</evidence>
<dbReference type="EC" id="6.3.5.3" evidence="8"/>
<evidence type="ECO:0000256" key="5">
    <source>
        <dbReference type="ARBA" id="ARBA00022755"/>
    </source>
</evidence>
<feature type="binding site" evidence="8">
    <location>
        <position position="114"/>
    </location>
    <ligand>
        <name>Mg(2+)</name>
        <dbReference type="ChEBI" id="CHEBI:18420"/>
        <label>1</label>
    </ligand>
</feature>
<accession>A0A7C3YL94</accession>
<dbReference type="GO" id="GO:0005737">
    <property type="term" value="C:cytoplasm"/>
    <property type="evidence" value="ECO:0007669"/>
    <property type="project" value="UniProtKB-SubCell"/>
</dbReference>
<keyword evidence="6 8" id="KW-0067">ATP-binding</keyword>
<keyword evidence="3 8" id="KW-0479">Metal-binding</keyword>
<feature type="domain" description="PurM-like C-terminal" evidence="10">
    <location>
        <begin position="602"/>
        <end position="700"/>
    </location>
</feature>
<comment type="pathway">
    <text evidence="8">Purine metabolism; IMP biosynthesis via de novo pathway; 5-amino-1-(5-phospho-D-ribosyl)imidazole from N(2)-formyl-N(1)-(5-phospho-D-ribosyl)glycinamide: step 1/2.</text>
</comment>
<dbReference type="InterPro" id="IPR041609">
    <property type="entry name" value="PurL_linker"/>
</dbReference>
<dbReference type="InterPro" id="IPR016188">
    <property type="entry name" value="PurM-like_N"/>
</dbReference>
<dbReference type="Gene3D" id="3.30.1330.10">
    <property type="entry name" value="PurM-like, N-terminal domain"/>
    <property type="match status" value="2"/>
</dbReference>
<dbReference type="InterPro" id="IPR010918">
    <property type="entry name" value="PurM-like_C_dom"/>
</dbReference>
<keyword evidence="2 8" id="KW-0436">Ligase</keyword>
<comment type="caution">
    <text evidence="8">Lacks conserved residue(s) required for the propagation of feature annotation.</text>
</comment>
<evidence type="ECO:0000313" key="13">
    <source>
        <dbReference type="EMBL" id="HGU59620.1"/>
    </source>
</evidence>
<feature type="domain" description="PurM-like N-terminal" evidence="9">
    <location>
        <begin position="471"/>
        <end position="589"/>
    </location>
</feature>
<feature type="binding site" evidence="8">
    <location>
        <position position="271"/>
    </location>
    <ligand>
        <name>substrate</name>
    </ligand>
</feature>
<feature type="binding site" evidence="8">
    <location>
        <position position="138"/>
    </location>
    <ligand>
        <name>Mg(2+)</name>
        <dbReference type="ChEBI" id="CHEBI:18420"/>
        <label>2</label>
    </ligand>
</feature>
<dbReference type="Gene3D" id="3.90.650.10">
    <property type="entry name" value="PurM-like C-terminal domain"/>
    <property type="match status" value="2"/>
</dbReference>
<dbReference type="GO" id="GO:0005524">
    <property type="term" value="F:ATP binding"/>
    <property type="evidence" value="ECO:0007669"/>
    <property type="project" value="UniProtKB-UniRule"/>
</dbReference>
<feature type="binding site" evidence="8">
    <location>
        <position position="565"/>
    </location>
    <ligand>
        <name>Mg(2+)</name>
        <dbReference type="ChEBI" id="CHEBI:18420"/>
        <label>1</label>
    </ligand>
</feature>
<comment type="subunit">
    <text evidence="8">Monomer. Part of the FGAM synthase complex composed of 1 PurL, 1 PurQ and 2 PurS subunits.</text>
</comment>
<dbReference type="Pfam" id="PF18072">
    <property type="entry name" value="FGAR-AT_linker"/>
    <property type="match status" value="1"/>
</dbReference>
<dbReference type="Pfam" id="PF02769">
    <property type="entry name" value="AIRS_C"/>
    <property type="match status" value="2"/>
</dbReference>
<evidence type="ECO:0000259" key="10">
    <source>
        <dbReference type="Pfam" id="PF02769"/>
    </source>
</evidence>
<dbReference type="InterPro" id="IPR036921">
    <property type="entry name" value="PurM-like_N_sf"/>
</dbReference>
<keyword evidence="4 8" id="KW-0547">Nucleotide-binding</keyword>
<dbReference type="InterPro" id="IPR010074">
    <property type="entry name" value="PRibForGlyAmidine_synth_PurL"/>
</dbReference>
<dbReference type="EMBL" id="DTAK01000039">
    <property type="protein sequence ID" value="HGU59620.1"/>
    <property type="molecule type" value="Genomic_DNA"/>
</dbReference>
<evidence type="ECO:0000256" key="7">
    <source>
        <dbReference type="ARBA" id="ARBA00022842"/>
    </source>
</evidence>
<reference evidence="12" key="1">
    <citation type="journal article" date="2020" name="mSystems">
        <title>Genome- and Community-Level Interaction Insights into Carbon Utilization and Element Cycling Functions of Hydrothermarchaeota in Hydrothermal Sediment.</title>
        <authorList>
            <person name="Zhou Z."/>
            <person name="Liu Y."/>
            <person name="Xu W."/>
            <person name="Pan J."/>
            <person name="Luo Z.H."/>
            <person name="Li M."/>
        </authorList>
    </citation>
    <scope>NUCLEOTIDE SEQUENCE [LARGE SCALE GENOMIC DNA]</scope>
    <source>
        <strain evidence="13">SpSt-62</strain>
        <strain evidence="12">SpSt-97</strain>
    </source>
</reference>
<comment type="function">
    <text evidence="8">Part of the phosphoribosylformylglycinamidine synthase complex involved in the purines biosynthetic pathway. Catalyzes the ATP-dependent conversion of formylglycinamide ribonucleotide (FGAR) and glutamine to yield formylglycinamidine ribonucleotide (FGAM) and glutamate. The FGAM synthase complex is composed of three subunits. PurQ produces an ammonia molecule by converting glutamine to glutamate. PurL transfers the ammonia molecule to FGAR to form FGAM in an ATP-dependent manner. PurS interacts with PurQ and PurL and is thought to assist in the transfer of the ammonia molecule from PurQ to PurL.</text>
</comment>
<evidence type="ECO:0000313" key="12">
    <source>
        <dbReference type="EMBL" id="HGE65583.1"/>
    </source>
</evidence>
<feature type="binding site" evidence="8">
    <location>
        <position position="527"/>
    </location>
    <ligand>
        <name>ATP</name>
        <dbReference type="ChEBI" id="CHEBI:30616"/>
    </ligand>
</feature>
<keyword evidence="1 8" id="KW-0963">Cytoplasm</keyword>
<evidence type="ECO:0000256" key="4">
    <source>
        <dbReference type="ARBA" id="ARBA00022741"/>
    </source>
</evidence>
<dbReference type="UniPathway" id="UPA00074">
    <property type="reaction ID" value="UER00128"/>
</dbReference>
<dbReference type="GO" id="GO:0006189">
    <property type="term" value="P:'de novo' IMP biosynthetic process"/>
    <property type="evidence" value="ECO:0007669"/>
    <property type="project" value="UniProtKB-UniRule"/>
</dbReference>
<dbReference type="AlphaFoldDB" id="A0A7C3YL94"/>
<keyword evidence="5 8" id="KW-0658">Purine biosynthesis</keyword>
<dbReference type="SUPFAM" id="SSF55326">
    <property type="entry name" value="PurM N-terminal domain-like"/>
    <property type="match status" value="2"/>
</dbReference>
<feature type="domain" description="Phosphoribosylformylglycinamidine synthase linker" evidence="11">
    <location>
        <begin position="26"/>
        <end position="73"/>
    </location>
</feature>
<proteinExistence type="inferred from homology"/>
<feature type="binding site" evidence="8">
    <location>
        <position position="72"/>
    </location>
    <ligand>
        <name>ATP</name>
        <dbReference type="ChEBI" id="CHEBI:30616"/>
    </ligand>
</feature>
<feature type="binding site" evidence="8">
    <location>
        <position position="567"/>
    </location>
    <ligand>
        <name>substrate</name>
    </ligand>
</feature>
<feature type="domain" description="PurM-like N-terminal" evidence="9">
    <location>
        <begin position="96"/>
        <end position="219"/>
    </location>
</feature>
<feature type="binding site" evidence="8">
    <location>
        <position position="297"/>
    </location>
    <ligand>
        <name>Mg(2+)</name>
        <dbReference type="ChEBI" id="CHEBI:18420"/>
        <label>2</label>
    </ligand>
</feature>
<dbReference type="InterPro" id="IPR036676">
    <property type="entry name" value="PurM-like_C_sf"/>
</dbReference>
<feature type="binding site" evidence="8">
    <location>
        <position position="564"/>
    </location>
    <ligand>
        <name>ATP</name>
        <dbReference type="ChEBI" id="CHEBI:30616"/>
    </ligand>
</feature>
<evidence type="ECO:0000259" key="9">
    <source>
        <dbReference type="Pfam" id="PF00586"/>
    </source>
</evidence>
<keyword evidence="7 8" id="KW-0460">Magnesium</keyword>
<comment type="subcellular location">
    <subcellularLocation>
        <location evidence="8">Cytoplasm</location>
    </subcellularLocation>
</comment>
<evidence type="ECO:0000259" key="11">
    <source>
        <dbReference type="Pfam" id="PF18072"/>
    </source>
</evidence>
<dbReference type="HAMAP" id="MF_00420">
    <property type="entry name" value="PurL_2"/>
    <property type="match status" value="1"/>
</dbReference>
<organism evidence="12">
    <name type="scientific">Geoglobus ahangari</name>
    <dbReference type="NCBI Taxonomy" id="113653"/>
    <lineage>
        <taxon>Archaea</taxon>
        <taxon>Methanobacteriati</taxon>
        <taxon>Methanobacteriota</taxon>
        <taxon>Archaeoglobi</taxon>
        <taxon>Archaeoglobales</taxon>
        <taxon>Archaeoglobaceae</taxon>
        <taxon>Geoglobus</taxon>
    </lineage>
</organism>
<feature type="binding site" evidence="8">
    <location>
        <begin position="341"/>
        <end position="343"/>
    </location>
    <ligand>
        <name>substrate</name>
    </ligand>
</feature>
<feature type="binding site" evidence="8">
    <location>
        <begin position="115"/>
        <end position="118"/>
    </location>
    <ligand>
        <name>substrate</name>
    </ligand>
</feature>
<dbReference type="PANTHER" id="PTHR43555">
    <property type="entry name" value="PHOSPHORIBOSYLFORMYLGLYCINAMIDINE SYNTHASE SUBUNIT PURL"/>
    <property type="match status" value="1"/>
</dbReference>
<comment type="similarity">
    <text evidence="8">Belongs to the FGAMS family.</text>
</comment>
<comment type="catalytic activity">
    <reaction evidence="8">
        <text>N(2)-formyl-N(1)-(5-phospho-beta-D-ribosyl)glycinamide + L-glutamine + ATP + H2O = 2-formamido-N(1)-(5-O-phospho-beta-D-ribosyl)acetamidine + L-glutamate + ADP + phosphate + H(+)</text>
        <dbReference type="Rhea" id="RHEA:17129"/>
        <dbReference type="ChEBI" id="CHEBI:15377"/>
        <dbReference type="ChEBI" id="CHEBI:15378"/>
        <dbReference type="ChEBI" id="CHEBI:29985"/>
        <dbReference type="ChEBI" id="CHEBI:30616"/>
        <dbReference type="ChEBI" id="CHEBI:43474"/>
        <dbReference type="ChEBI" id="CHEBI:58359"/>
        <dbReference type="ChEBI" id="CHEBI:147286"/>
        <dbReference type="ChEBI" id="CHEBI:147287"/>
        <dbReference type="ChEBI" id="CHEBI:456216"/>
        <dbReference type="EC" id="6.3.5.3"/>
    </reaction>
</comment>
<gene>
    <name evidence="8 12" type="primary">purL</name>
    <name evidence="13" type="ORF">ENT89_05605</name>
    <name evidence="12" type="ORF">ENX77_00345</name>
</gene>
<dbReference type="GO" id="GO:0004642">
    <property type="term" value="F:phosphoribosylformylglycinamidine synthase activity"/>
    <property type="evidence" value="ECO:0007669"/>
    <property type="project" value="UniProtKB-UniRule"/>
</dbReference>
<evidence type="ECO:0000256" key="3">
    <source>
        <dbReference type="ARBA" id="ARBA00022723"/>
    </source>
</evidence>
<feature type="active site" evidence="8">
    <location>
        <position position="69"/>
    </location>
</feature>
<dbReference type="CDD" id="cd02204">
    <property type="entry name" value="PurL_repeat2"/>
    <property type="match status" value="1"/>
</dbReference>
<evidence type="ECO:0000256" key="2">
    <source>
        <dbReference type="ARBA" id="ARBA00022598"/>
    </source>
</evidence>
<feature type="domain" description="PurM-like C-terminal" evidence="10">
    <location>
        <begin position="235"/>
        <end position="386"/>
    </location>
</feature>
<dbReference type="SUPFAM" id="SSF56042">
    <property type="entry name" value="PurM C-terminal domain-like"/>
    <property type="match status" value="2"/>
</dbReference>
<protein>
    <recommendedName>
        <fullName evidence="8">Phosphoribosylformylglycinamidine synthase subunit PurL</fullName>
        <shortName evidence="8">FGAM synthase</shortName>
        <ecNumber evidence="8">6.3.5.3</ecNumber>
    </recommendedName>
    <alternativeName>
        <fullName evidence="8">Formylglycinamide ribonucleotide amidotransferase subunit II</fullName>
        <shortName evidence="8">FGAR amidotransferase II</shortName>
        <shortName evidence="8">FGAR-AT II</shortName>
    </alternativeName>
    <alternativeName>
        <fullName evidence="8">Glutamine amidotransferase PurL</fullName>
    </alternativeName>
    <alternativeName>
        <fullName evidence="8">Phosphoribosylformylglycinamidine synthase subunit II</fullName>
    </alternativeName>
</protein>
<dbReference type="PIRSF" id="PIRSF001587">
    <property type="entry name" value="FGAM_synthase_II"/>
    <property type="match status" value="1"/>
</dbReference>
<evidence type="ECO:0000256" key="1">
    <source>
        <dbReference type="ARBA" id="ARBA00022490"/>
    </source>
</evidence>
<evidence type="ECO:0000256" key="8">
    <source>
        <dbReference type="HAMAP-Rule" id="MF_00420"/>
    </source>
</evidence>
<dbReference type="NCBIfam" id="NF002290">
    <property type="entry name" value="PRK01213.1"/>
    <property type="match status" value="1"/>
</dbReference>
<dbReference type="GO" id="GO:0000287">
    <property type="term" value="F:magnesium ion binding"/>
    <property type="evidence" value="ECO:0007669"/>
    <property type="project" value="UniProtKB-UniRule"/>
</dbReference>
<comment type="caution">
    <text evidence="12">The sequence shown here is derived from an EMBL/GenBank/DDBJ whole genome shotgun (WGS) entry which is preliminary data.</text>
</comment>
<sequence length="757" mass="84101">MFRKLDYPFEIYEVDILNATDEDLIRISNEMGLNLSLDEMRKIKDYFIKEGRNPTDIELQSFGQAWSEHCCYKSSKYYLKKYLLGFKTDYVISTSDDAGVVEFDDEHAYVIAFESHNHPSAIEPYGGAATGIGGILRDVVCMGAQPVALIDPLFFGELDTRYEELPKGTKHPVYLLTGVVVGIRDYGNRVGIPTVAGMVFFDRSYLTNCLVNVGCIGIARKDKIIPSRVGGENEILILAGGATGRDGIHGVTFASAELDEKSEEESRSAVQLGNPIMKEPLIHACLEAVDLISGMKDLGGGGLSGAVGEMCLAGGCGAVVWLDKVHLKEEGMAPWEIWISESQERMIFSVKPQNVDEVLYIFKKWDIEARVIGVTTGDKRLRIYYKGYKIYDLDIEFLSAGLEYQREYVTKKVEPVDEVKDVGKYEEIILKMLSHPNVASKEWIIRQYDHEVRACTVLKPLQGIIGFEGHGDAAIIKPTESFRGIAITSDVNPWMTAIDPYWGTASSFDEMVRNLVAVNSRPHSFVDCLNFGNPEKPDRMGEFVECVRALGWMSKEYGIPVVSGNVSFYNETPYGRIAPTPTLIGVGIIDDVRKAISVDFKKEGSALILVGETKREFGGSLYSKITGLRSNHVPRTDPKRLKTYTETLLDAFSKFKVLSCHDVSQGGVAVALSEMAIAGQIGFEVDLDFVEMFSESNTRWILETKDEKIVENLRSKGLEAKVIGYCGGDVLKFKGKCAIPLGKADRAWREGMKKYLG</sequence>
<name>A0A7C3YL94_9EURY</name>
<dbReference type="NCBIfam" id="TIGR01736">
    <property type="entry name" value="FGAM_synth_II"/>
    <property type="match status" value="1"/>
</dbReference>
<feature type="binding site" evidence="8">
    <location>
        <position position="137"/>
    </location>
    <ligand>
        <name>substrate</name>
    </ligand>
</feature>
<dbReference type="CDD" id="cd02203">
    <property type="entry name" value="PurL_repeat1"/>
    <property type="match status" value="1"/>
</dbReference>
<feature type="active site" description="Proton acceptor" evidence="8">
    <location>
        <position position="116"/>
    </location>
</feature>
<dbReference type="Pfam" id="PF00586">
    <property type="entry name" value="AIRS"/>
    <property type="match status" value="2"/>
</dbReference>